<accession>A0AA40F8D4</accession>
<evidence type="ECO:0000256" key="1">
    <source>
        <dbReference type="SAM" id="MobiDB-lite"/>
    </source>
</evidence>
<evidence type="ECO:0000313" key="3">
    <source>
        <dbReference type="EMBL" id="KAK0753117.1"/>
    </source>
</evidence>
<proteinExistence type="predicted"/>
<keyword evidence="4" id="KW-1185">Reference proteome</keyword>
<name>A0AA40F8D4_9PEZI</name>
<keyword evidence="2" id="KW-0812">Transmembrane</keyword>
<keyword evidence="2" id="KW-1133">Transmembrane helix</keyword>
<organism evidence="3 4">
    <name type="scientific">Schizothecium vesticola</name>
    <dbReference type="NCBI Taxonomy" id="314040"/>
    <lineage>
        <taxon>Eukaryota</taxon>
        <taxon>Fungi</taxon>
        <taxon>Dikarya</taxon>
        <taxon>Ascomycota</taxon>
        <taxon>Pezizomycotina</taxon>
        <taxon>Sordariomycetes</taxon>
        <taxon>Sordariomycetidae</taxon>
        <taxon>Sordariales</taxon>
        <taxon>Schizotheciaceae</taxon>
        <taxon>Schizothecium</taxon>
    </lineage>
</organism>
<evidence type="ECO:0000256" key="2">
    <source>
        <dbReference type="SAM" id="Phobius"/>
    </source>
</evidence>
<feature type="region of interest" description="Disordered" evidence="1">
    <location>
        <begin position="93"/>
        <end position="118"/>
    </location>
</feature>
<feature type="transmembrane region" description="Helical" evidence="2">
    <location>
        <begin position="141"/>
        <end position="163"/>
    </location>
</feature>
<dbReference type="Proteomes" id="UP001172155">
    <property type="component" value="Unassembled WGS sequence"/>
</dbReference>
<gene>
    <name evidence="3" type="ORF">B0T18DRAFT_423735</name>
</gene>
<dbReference type="EMBL" id="JAUKUD010000001">
    <property type="protein sequence ID" value="KAK0753117.1"/>
    <property type="molecule type" value="Genomic_DNA"/>
</dbReference>
<comment type="caution">
    <text evidence="3">The sequence shown here is derived from an EMBL/GenBank/DDBJ whole genome shotgun (WGS) entry which is preliminary data.</text>
</comment>
<reference evidence="3" key="1">
    <citation type="submission" date="2023-06" db="EMBL/GenBank/DDBJ databases">
        <title>Genome-scale phylogeny and comparative genomics of the fungal order Sordariales.</title>
        <authorList>
            <consortium name="Lawrence Berkeley National Laboratory"/>
            <person name="Hensen N."/>
            <person name="Bonometti L."/>
            <person name="Westerberg I."/>
            <person name="Brannstrom I.O."/>
            <person name="Guillou S."/>
            <person name="Cros-Aarteil S."/>
            <person name="Calhoun S."/>
            <person name="Haridas S."/>
            <person name="Kuo A."/>
            <person name="Mondo S."/>
            <person name="Pangilinan J."/>
            <person name="Riley R."/>
            <person name="LaButti K."/>
            <person name="Andreopoulos B."/>
            <person name="Lipzen A."/>
            <person name="Chen C."/>
            <person name="Yanf M."/>
            <person name="Daum C."/>
            <person name="Ng V."/>
            <person name="Clum A."/>
            <person name="Steindorff A."/>
            <person name="Ohm R."/>
            <person name="Martin F."/>
            <person name="Silar P."/>
            <person name="Natvig D."/>
            <person name="Lalanne C."/>
            <person name="Gautier V."/>
            <person name="Ament-velasquez S.L."/>
            <person name="Kruys A."/>
            <person name="Hutchinson M.I."/>
            <person name="Powell A.J."/>
            <person name="Barry K."/>
            <person name="Miller A.N."/>
            <person name="Grigoriev I.V."/>
            <person name="Debuchy R."/>
            <person name="Gladieux P."/>
            <person name="Thoren M.H."/>
            <person name="Johannesson H."/>
        </authorList>
    </citation>
    <scope>NUCLEOTIDE SEQUENCE</scope>
    <source>
        <strain evidence="3">SMH3187-1</strain>
    </source>
</reference>
<keyword evidence="2" id="KW-0472">Membrane</keyword>
<evidence type="ECO:0000313" key="4">
    <source>
        <dbReference type="Proteomes" id="UP001172155"/>
    </source>
</evidence>
<feature type="transmembrane region" description="Helical" evidence="2">
    <location>
        <begin position="175"/>
        <end position="195"/>
    </location>
</feature>
<sequence length="299" mass="30970">MARKKPTWILKAPRVVLVLIFPITTFILFLTLTIGCLSPALTAISPLLVTSTTPLSVGGAPTLLDIRIGFLSICFGPPPYTCIGTLPAPSPSSLATTTTNPQRNTVAATNPQRTTTTTTKPTPALLALALALQSVLAPLSLLPPLILLSLALLANLISIYFNIYTSRASHMRASLFARALDCAAAASVSVSFFAFRATTTATERLVRVATGASGLNIRGGSTAGGVFAATVGVAVAGAVINTVLTAGDAGGYAKRAEEGEEGEDDGGLLTSLEIREGGGGEKFKGIMERRRAAYSVMYT</sequence>
<dbReference type="AlphaFoldDB" id="A0AA40F8D4"/>
<protein>
    <submittedName>
        <fullName evidence="3">Uncharacterized protein</fullName>
    </submittedName>
</protein>